<dbReference type="CDD" id="cd18438">
    <property type="entry name" value="BRCT_BRC1_like_rpt4"/>
    <property type="match status" value="1"/>
</dbReference>
<sequence length="840" mass="93495">MAEEGERPGVFANCLLAFVQSSSVSSNTISELSQIVRQHGAEVLEPNRKGQIRIPQVTHIISNTIDFDQYMEAENMMIPVVTTSWIKNSIARNKLAQVRPYSPDPRMIFSSVVLTCADIPELDKEAIAGATLAFGGTESKDLMRTTTHICALTMDHPKCVEAAKKFPKCKIVLPHWFDTCFKLGKRIDETPYLLPDPEFLSKGSDEEVKVPQSQNLEGATSAVPGELIEKRPALSGGRQKVIVFAQKKVMLSADLNLNARLRNSITGIIEDSGGEVVNVADACDMFICHYRDGPQYVRAAQSGKDVGNLAWLYYLIVHNEWTSPLRRLLHYPIPREPIEGFKDMRITLSNYGGDARIYLENLITAAGATYTKTMTANNTHLITARMHSDKCDAAKEWNIEVVNHLWIEESYAKCRVQSLSSERYQHFPSRTNLGEVIGQTFHDEKVLRQLYYPGGEEKPEAFARKKRKSTADGQSAGRSVMNESSPAVGRNAKARGTQATAGNFATPAKGRHVRSGKENDTPSVMSTGSRSAKTQALSKLQSIAPDIALYEKEKKRNPKDGPWGGKRAADLIDKERSVMSSSPTPDEKEDDVQRSVSKRGAKRQRLSLPDVEMRVVLTGYQRWLEDLHKEDADRKKLRAMGVQIVQDSQPCDYLAAPNLVRTKKFLRCLARGPEVISSAFIDACLDTGKRHDPADFPLEDKTNEKKFDVKLSKSIARARANRGRLLQAVPIYCTSDIKNGYDAYQTVAEANGAIFKVYRARSGTTIKPTTAEEDGGAPPEPVYLLSTNTAAEKALWPKFEKMAKDGHMEPRIVMPDWLLDVAMKQELVFDPKYLASNKPS</sequence>
<dbReference type="FunFam" id="3.40.50.10190:FF:000048">
    <property type="entry name" value="DNA repair protein Rtt107"/>
    <property type="match status" value="1"/>
</dbReference>
<organism evidence="3 4">
    <name type="scientific">Immersiella caudata</name>
    <dbReference type="NCBI Taxonomy" id="314043"/>
    <lineage>
        <taxon>Eukaryota</taxon>
        <taxon>Fungi</taxon>
        <taxon>Dikarya</taxon>
        <taxon>Ascomycota</taxon>
        <taxon>Pezizomycotina</taxon>
        <taxon>Sordariomycetes</taxon>
        <taxon>Sordariomycetidae</taxon>
        <taxon>Sordariales</taxon>
        <taxon>Lasiosphaeriaceae</taxon>
        <taxon>Immersiella</taxon>
    </lineage>
</organism>
<dbReference type="SMART" id="SM00292">
    <property type="entry name" value="BRCT"/>
    <property type="match status" value="6"/>
</dbReference>
<evidence type="ECO:0000313" key="4">
    <source>
        <dbReference type="Proteomes" id="UP001175000"/>
    </source>
</evidence>
<dbReference type="PANTHER" id="PTHR47667">
    <property type="entry name" value="REGULATOR OF TY1 TRANSPOSITION PROTEIN 107"/>
    <property type="match status" value="1"/>
</dbReference>
<protein>
    <submittedName>
        <fullName evidence="3">BRCT domain-containing protein</fullName>
    </submittedName>
</protein>
<dbReference type="CDD" id="cd18439">
    <property type="entry name" value="BRCT_BRC1_like_rpt6"/>
    <property type="match status" value="1"/>
</dbReference>
<dbReference type="InterPro" id="IPR036420">
    <property type="entry name" value="BRCT_dom_sf"/>
</dbReference>
<dbReference type="Pfam" id="PF16589">
    <property type="entry name" value="BRCT_2"/>
    <property type="match status" value="1"/>
</dbReference>
<dbReference type="AlphaFoldDB" id="A0AA39WL27"/>
<dbReference type="GO" id="GO:0006302">
    <property type="term" value="P:double-strand break repair"/>
    <property type="evidence" value="ECO:0007669"/>
    <property type="project" value="TreeGrafter"/>
</dbReference>
<dbReference type="SUPFAM" id="SSF52113">
    <property type="entry name" value="BRCT domain"/>
    <property type="match status" value="5"/>
</dbReference>
<accession>A0AA39WL27</accession>
<dbReference type="PANTHER" id="PTHR47667:SF1">
    <property type="entry name" value="REGULATOR OF TY1 TRANSPOSITION PROTEIN 107"/>
    <property type="match status" value="1"/>
</dbReference>
<dbReference type="GO" id="GO:1990683">
    <property type="term" value="P:DNA double-strand break attachment to nuclear envelope"/>
    <property type="evidence" value="ECO:0007669"/>
    <property type="project" value="TreeGrafter"/>
</dbReference>
<dbReference type="Pfam" id="PF12738">
    <property type="entry name" value="PTCB-BRCT"/>
    <property type="match status" value="1"/>
</dbReference>
<feature type="domain" description="BRCT" evidence="2">
    <location>
        <begin position="783"/>
        <end position="835"/>
    </location>
</feature>
<feature type="region of interest" description="Disordered" evidence="1">
    <location>
        <begin position="458"/>
        <end position="537"/>
    </location>
</feature>
<proteinExistence type="predicted"/>
<dbReference type="CDD" id="cd18437">
    <property type="entry name" value="BRCT_BRC1_like_rpt3"/>
    <property type="match status" value="1"/>
</dbReference>
<dbReference type="CDD" id="cd17743">
    <property type="entry name" value="BRCT_BRC1_like_rpt5"/>
    <property type="match status" value="1"/>
</dbReference>
<dbReference type="Gene3D" id="3.40.50.10190">
    <property type="entry name" value="BRCT domain"/>
    <property type="match status" value="4"/>
</dbReference>
<feature type="domain" description="BRCT" evidence="2">
    <location>
        <begin position="6"/>
        <end position="103"/>
    </location>
</feature>
<dbReference type="GO" id="GO:0005634">
    <property type="term" value="C:nucleus"/>
    <property type="evidence" value="ECO:0007669"/>
    <property type="project" value="TreeGrafter"/>
</dbReference>
<dbReference type="EMBL" id="JAULSU010000005">
    <property type="protein sequence ID" value="KAK0617372.1"/>
    <property type="molecule type" value="Genomic_DNA"/>
</dbReference>
<feature type="domain" description="BRCT" evidence="2">
    <location>
        <begin position="336"/>
        <end position="424"/>
    </location>
</feature>
<feature type="compositionally biased region" description="Basic and acidic residues" evidence="1">
    <location>
        <begin position="567"/>
        <end position="577"/>
    </location>
</feature>
<gene>
    <name evidence="3" type="ORF">B0T14DRAFT_538929</name>
</gene>
<evidence type="ECO:0000259" key="2">
    <source>
        <dbReference type="PROSITE" id="PS50172"/>
    </source>
</evidence>
<feature type="region of interest" description="Disordered" evidence="1">
    <location>
        <begin position="550"/>
        <end position="605"/>
    </location>
</feature>
<evidence type="ECO:0000313" key="3">
    <source>
        <dbReference type="EMBL" id="KAK0617372.1"/>
    </source>
</evidence>
<feature type="domain" description="BRCT" evidence="2">
    <location>
        <begin position="104"/>
        <end position="194"/>
    </location>
</feature>
<feature type="compositionally biased region" description="Polar residues" evidence="1">
    <location>
        <begin position="471"/>
        <end position="485"/>
    </location>
</feature>
<evidence type="ECO:0000256" key="1">
    <source>
        <dbReference type="SAM" id="MobiDB-lite"/>
    </source>
</evidence>
<reference evidence="3" key="1">
    <citation type="submission" date="2023-06" db="EMBL/GenBank/DDBJ databases">
        <title>Genome-scale phylogeny and comparative genomics of the fungal order Sordariales.</title>
        <authorList>
            <consortium name="Lawrence Berkeley National Laboratory"/>
            <person name="Hensen N."/>
            <person name="Bonometti L."/>
            <person name="Westerberg I."/>
            <person name="Brannstrom I.O."/>
            <person name="Guillou S."/>
            <person name="Cros-Aarteil S."/>
            <person name="Calhoun S."/>
            <person name="Haridas S."/>
            <person name="Kuo A."/>
            <person name="Mondo S."/>
            <person name="Pangilinan J."/>
            <person name="Riley R."/>
            <person name="Labutti K."/>
            <person name="Andreopoulos B."/>
            <person name="Lipzen A."/>
            <person name="Chen C."/>
            <person name="Yanf M."/>
            <person name="Daum C."/>
            <person name="Ng V."/>
            <person name="Clum A."/>
            <person name="Steindorff A."/>
            <person name="Ohm R."/>
            <person name="Martin F."/>
            <person name="Silar P."/>
            <person name="Natvig D."/>
            <person name="Lalanne C."/>
            <person name="Gautier V."/>
            <person name="Ament-Velasquez S.L."/>
            <person name="Kruys A."/>
            <person name="Hutchinson M.I."/>
            <person name="Powell A.J."/>
            <person name="Barry K."/>
            <person name="Miller A.N."/>
            <person name="Grigoriev I.V."/>
            <person name="Debuchy R."/>
            <person name="Gladieux P."/>
            <person name="Thoren M.H."/>
            <person name="Johannesson H."/>
        </authorList>
    </citation>
    <scope>NUCLEOTIDE SEQUENCE</scope>
    <source>
        <strain evidence="3">CBS 606.72</strain>
    </source>
</reference>
<feature type="compositionally biased region" description="Basic residues" evidence="1">
    <location>
        <begin position="596"/>
        <end position="605"/>
    </location>
</feature>
<keyword evidence="4" id="KW-1185">Reference proteome</keyword>
<dbReference type="CDD" id="cd18436">
    <property type="entry name" value="BRCT_BRC1_like_rpt2"/>
    <property type="match status" value="1"/>
</dbReference>
<dbReference type="Pfam" id="PF16770">
    <property type="entry name" value="RTT107_BRCT_5"/>
    <property type="match status" value="1"/>
</dbReference>
<dbReference type="Proteomes" id="UP001175000">
    <property type="component" value="Unassembled WGS sequence"/>
</dbReference>
<name>A0AA39WL27_9PEZI</name>
<feature type="compositionally biased region" description="Polar residues" evidence="1">
    <location>
        <begin position="521"/>
        <end position="537"/>
    </location>
</feature>
<dbReference type="InterPro" id="IPR053036">
    <property type="entry name" value="CellCycle_DNARepair_Reg"/>
</dbReference>
<dbReference type="PROSITE" id="PS50172">
    <property type="entry name" value="BRCT"/>
    <property type="match status" value="4"/>
</dbReference>
<dbReference type="GO" id="GO:0035361">
    <property type="term" value="C:Cul8-RING ubiquitin ligase complex"/>
    <property type="evidence" value="ECO:0007669"/>
    <property type="project" value="TreeGrafter"/>
</dbReference>
<dbReference type="InterPro" id="IPR001357">
    <property type="entry name" value="BRCT_dom"/>
</dbReference>
<comment type="caution">
    <text evidence="3">The sequence shown here is derived from an EMBL/GenBank/DDBJ whole genome shotgun (WGS) entry which is preliminary data.</text>
</comment>